<organism evidence="2 3">
    <name type="scientific">Paenibacillus chartarius</name>
    <dbReference type="NCBI Taxonomy" id="747481"/>
    <lineage>
        <taxon>Bacteria</taxon>
        <taxon>Bacillati</taxon>
        <taxon>Bacillota</taxon>
        <taxon>Bacilli</taxon>
        <taxon>Bacillales</taxon>
        <taxon>Paenibacillaceae</taxon>
        <taxon>Paenibacillus</taxon>
    </lineage>
</organism>
<evidence type="ECO:0000256" key="1">
    <source>
        <dbReference type="SAM" id="Phobius"/>
    </source>
</evidence>
<feature type="transmembrane region" description="Helical" evidence="1">
    <location>
        <begin position="68"/>
        <end position="89"/>
    </location>
</feature>
<name>A0ABV6DSJ7_9BACL</name>
<dbReference type="Pfam" id="PF07099">
    <property type="entry name" value="DUF1361"/>
    <property type="match status" value="1"/>
</dbReference>
<evidence type="ECO:0000313" key="2">
    <source>
        <dbReference type="EMBL" id="MFC0215612.1"/>
    </source>
</evidence>
<feature type="transmembrane region" description="Helical" evidence="1">
    <location>
        <begin position="148"/>
        <end position="171"/>
    </location>
</feature>
<feature type="transmembrane region" description="Helical" evidence="1">
    <location>
        <begin position="116"/>
        <end position="136"/>
    </location>
</feature>
<sequence>MREISYRIPFLLAAALTAIVVVAQLGVSELLHKTYYNFLIWNLFLAWLPFVFAIAADQLNRRAAKPHPVILTLLGIAWLLFFPNAPYIVTDMLHLTIRKTSYVQGNQVSLSYWNDLVLITMYAWIALLVGAVSTYLMHTMIRRWASALTGWAFIAVTSVLSGYGILLGRVYRLNSWDVLSDSGLLLKTIEDTMNVKAAWFSLIFGGLIAAVYLTFYVLINLKGRETESR</sequence>
<feature type="transmembrane region" description="Helical" evidence="1">
    <location>
        <begin position="35"/>
        <end position="56"/>
    </location>
</feature>
<keyword evidence="1" id="KW-1133">Transmembrane helix</keyword>
<dbReference type="InterPro" id="IPR009793">
    <property type="entry name" value="DUF1361"/>
</dbReference>
<dbReference type="RefSeq" id="WP_377473066.1">
    <property type="nucleotide sequence ID" value="NZ_JBHLWN010000100.1"/>
</dbReference>
<keyword evidence="1" id="KW-0812">Transmembrane</keyword>
<gene>
    <name evidence="2" type="ORF">ACFFK0_24760</name>
</gene>
<keyword evidence="1" id="KW-0472">Membrane</keyword>
<comment type="caution">
    <text evidence="2">The sequence shown here is derived from an EMBL/GenBank/DDBJ whole genome shotgun (WGS) entry which is preliminary data.</text>
</comment>
<proteinExistence type="predicted"/>
<dbReference type="Proteomes" id="UP001589776">
    <property type="component" value="Unassembled WGS sequence"/>
</dbReference>
<dbReference type="EMBL" id="JBHLWN010000100">
    <property type="protein sequence ID" value="MFC0215612.1"/>
    <property type="molecule type" value="Genomic_DNA"/>
</dbReference>
<keyword evidence="3" id="KW-1185">Reference proteome</keyword>
<accession>A0ABV6DSJ7</accession>
<evidence type="ECO:0000313" key="3">
    <source>
        <dbReference type="Proteomes" id="UP001589776"/>
    </source>
</evidence>
<protein>
    <submittedName>
        <fullName evidence="2">DUF1361 domain-containing protein</fullName>
    </submittedName>
</protein>
<feature type="transmembrane region" description="Helical" evidence="1">
    <location>
        <begin position="197"/>
        <end position="219"/>
    </location>
</feature>
<reference evidence="2 3" key="1">
    <citation type="submission" date="2024-09" db="EMBL/GenBank/DDBJ databases">
        <authorList>
            <person name="Sun Q."/>
            <person name="Mori K."/>
        </authorList>
    </citation>
    <scope>NUCLEOTIDE SEQUENCE [LARGE SCALE GENOMIC DNA]</scope>
    <source>
        <strain evidence="2 3">CCM 7759</strain>
    </source>
</reference>